<protein>
    <submittedName>
        <fullName evidence="1">Uncharacterized protein</fullName>
    </submittedName>
</protein>
<dbReference type="Proteomes" id="UP000541154">
    <property type="component" value="Unassembled WGS sequence"/>
</dbReference>
<evidence type="ECO:0000313" key="2">
    <source>
        <dbReference type="Proteomes" id="UP000541154"/>
    </source>
</evidence>
<name>A0A8H6A7W6_PETAA</name>
<proteinExistence type="predicted"/>
<keyword evidence="2" id="KW-1185">Reference proteome</keyword>
<dbReference type="AlphaFoldDB" id="A0A8H6A7W6"/>
<accession>A0A8H6A7W6</accession>
<reference evidence="1 2" key="1">
    <citation type="submission" date="2019-04" db="EMBL/GenBank/DDBJ databases">
        <title>Aspergillus burnettii sp. nov., novel species from soil in southeast Queensland.</title>
        <authorList>
            <person name="Gilchrist C.L.M."/>
            <person name="Pitt J.I."/>
            <person name="Lange L."/>
            <person name="Lacey H.J."/>
            <person name="Vuong D."/>
            <person name="Midgley D.J."/>
            <person name="Greenfield P."/>
            <person name="Bradbury M."/>
            <person name="Lacey E."/>
            <person name="Busk P.K."/>
            <person name="Pilgaard B."/>
            <person name="Chooi Y.H."/>
            <person name="Piggott A.M."/>
        </authorList>
    </citation>
    <scope>NUCLEOTIDE SEQUENCE [LARGE SCALE GENOMIC DNA]</scope>
    <source>
        <strain evidence="1 2">FRR 5400</strain>
    </source>
</reference>
<sequence length="142" mass="15906">MTKHNLPVPQRAWATLVSDPADELKKTAFRPSDEISPGFAVNTLIGNDAALAKITRRINRHFSPAEEFRLKDVIFGSGVIPLLRTLIYTLLDEYYGVRLPIPGYTWLSHAIEKQNLVHGAFADTEQLPDQFSSTRLASQSSR</sequence>
<gene>
    <name evidence="1" type="ORF">ETB97_000878</name>
</gene>
<comment type="caution">
    <text evidence="1">The sequence shown here is derived from an EMBL/GenBank/DDBJ whole genome shotgun (WGS) entry which is preliminary data.</text>
</comment>
<evidence type="ECO:0000313" key="1">
    <source>
        <dbReference type="EMBL" id="KAF5860968.1"/>
    </source>
</evidence>
<dbReference type="EMBL" id="SPNV01000113">
    <property type="protein sequence ID" value="KAF5860968.1"/>
    <property type="molecule type" value="Genomic_DNA"/>
</dbReference>
<organism evidence="1 2">
    <name type="scientific">Petromyces alliaceus</name>
    <name type="common">Aspergillus alliaceus</name>
    <dbReference type="NCBI Taxonomy" id="209559"/>
    <lineage>
        <taxon>Eukaryota</taxon>
        <taxon>Fungi</taxon>
        <taxon>Dikarya</taxon>
        <taxon>Ascomycota</taxon>
        <taxon>Pezizomycotina</taxon>
        <taxon>Eurotiomycetes</taxon>
        <taxon>Eurotiomycetidae</taxon>
        <taxon>Eurotiales</taxon>
        <taxon>Aspergillaceae</taxon>
        <taxon>Aspergillus</taxon>
        <taxon>Aspergillus subgen. Circumdati</taxon>
    </lineage>
</organism>